<dbReference type="OrthoDB" id="1997677at2"/>
<protein>
    <submittedName>
        <fullName evidence="4">Glycosyl transferase family 2</fullName>
    </submittedName>
</protein>
<comment type="subcellular location">
    <subcellularLocation>
        <location evidence="1">Membrane</location>
        <topology evidence="1">Single-pass membrane protein</topology>
    </subcellularLocation>
</comment>
<evidence type="ECO:0000256" key="3">
    <source>
        <dbReference type="ARBA" id="ARBA00022989"/>
    </source>
</evidence>
<dbReference type="GO" id="GO:0016757">
    <property type="term" value="F:glycosyltransferase activity"/>
    <property type="evidence" value="ECO:0007669"/>
    <property type="project" value="TreeGrafter"/>
</dbReference>
<dbReference type="GO" id="GO:0016020">
    <property type="term" value="C:membrane"/>
    <property type="evidence" value="ECO:0007669"/>
    <property type="project" value="UniProtKB-SubCell"/>
</dbReference>
<keyword evidence="2" id="KW-0812">Transmembrane</keyword>
<dbReference type="InterPro" id="IPR029044">
    <property type="entry name" value="Nucleotide-diphossugar_trans"/>
</dbReference>
<dbReference type="PANTHER" id="PTHR21461:SF69">
    <property type="entry name" value="GLYCOSYLTRANSFERASE FAMILY 92 PROTEIN"/>
    <property type="match status" value="1"/>
</dbReference>
<dbReference type="GO" id="GO:0005737">
    <property type="term" value="C:cytoplasm"/>
    <property type="evidence" value="ECO:0007669"/>
    <property type="project" value="TreeGrafter"/>
</dbReference>
<dbReference type="Pfam" id="PF13704">
    <property type="entry name" value="Glyco_tranf_2_4"/>
    <property type="match status" value="1"/>
</dbReference>
<reference evidence="4 5" key="1">
    <citation type="submission" date="2017-01" db="EMBL/GenBank/DDBJ databases">
        <authorList>
            <person name="Mah S.A."/>
            <person name="Swanson W.J."/>
            <person name="Moy G.W."/>
            <person name="Vacquier V.D."/>
        </authorList>
    </citation>
    <scope>NUCLEOTIDE SEQUENCE [LARGE SCALE GENOMIC DNA]</scope>
    <source>
        <strain evidence="4 5">DSM 26375</strain>
    </source>
</reference>
<dbReference type="STRING" id="1086013.SAMN05421774_101355"/>
<evidence type="ECO:0000313" key="5">
    <source>
        <dbReference type="Proteomes" id="UP000186141"/>
    </source>
</evidence>
<organism evidence="4 5">
    <name type="scientific">Gemmobacter megaterium</name>
    <dbReference type="NCBI Taxonomy" id="1086013"/>
    <lineage>
        <taxon>Bacteria</taxon>
        <taxon>Pseudomonadati</taxon>
        <taxon>Pseudomonadota</taxon>
        <taxon>Alphaproteobacteria</taxon>
        <taxon>Rhodobacterales</taxon>
        <taxon>Paracoccaceae</taxon>
        <taxon>Gemmobacter</taxon>
    </lineage>
</organism>
<dbReference type="Proteomes" id="UP000186141">
    <property type="component" value="Unassembled WGS sequence"/>
</dbReference>
<accession>A0A1N7KDD4</accession>
<keyword evidence="5" id="KW-1185">Reference proteome</keyword>
<dbReference type="RefSeq" id="WP_083701092.1">
    <property type="nucleotide sequence ID" value="NZ_BMEH01000001.1"/>
</dbReference>
<evidence type="ECO:0000256" key="2">
    <source>
        <dbReference type="ARBA" id="ARBA00022692"/>
    </source>
</evidence>
<keyword evidence="4" id="KW-0808">Transferase</keyword>
<evidence type="ECO:0000313" key="4">
    <source>
        <dbReference type="EMBL" id="SIS59569.1"/>
    </source>
</evidence>
<keyword evidence="3" id="KW-0472">Membrane</keyword>
<dbReference type="PANTHER" id="PTHR21461">
    <property type="entry name" value="GLYCOSYLTRANSFERASE FAMILY 92 PROTEIN"/>
    <property type="match status" value="1"/>
</dbReference>
<evidence type="ECO:0000256" key="1">
    <source>
        <dbReference type="ARBA" id="ARBA00004167"/>
    </source>
</evidence>
<sequence>MSAAVFACMRNEGPFLMEWVAYHRVIGFDRVLVATNTCTDGSDVLLEALMAGGALTHLPHVPPRGTPPQDSGMRAALAYLRNGAPDWLLHIDADEFLNIHSDYTLPDLLALGAQAHVIALPWRAFGDSGHTRWPGATLPQFTRCEAGPTPETTKFKSLFRPAAFAHAHDHMPLGPRLPAPRVVAANGADLDPAPLLSHRHHSRYRPLDISLAPGRAVINHYAIRSTDTYRLRAQRGDGQGKDATEKYRVGGRWHRIANRNEAEDRSILRHWPATQAELARLRALPGVADAEAATLADFTARLEALR</sequence>
<dbReference type="SUPFAM" id="SSF53448">
    <property type="entry name" value="Nucleotide-diphospho-sugar transferases"/>
    <property type="match status" value="1"/>
</dbReference>
<dbReference type="AlphaFoldDB" id="A0A1N7KDD4"/>
<name>A0A1N7KDD4_9RHOB</name>
<keyword evidence="3" id="KW-1133">Transmembrane helix</keyword>
<gene>
    <name evidence="4" type="ORF">SAMN05421774_101355</name>
</gene>
<dbReference type="EMBL" id="FTOT01000001">
    <property type="protein sequence ID" value="SIS59569.1"/>
    <property type="molecule type" value="Genomic_DNA"/>
</dbReference>
<proteinExistence type="predicted"/>